<evidence type="ECO:0000313" key="3">
    <source>
        <dbReference type="Proteomes" id="UP000825935"/>
    </source>
</evidence>
<feature type="compositionally biased region" description="Basic and acidic residues" evidence="1">
    <location>
        <begin position="192"/>
        <end position="207"/>
    </location>
</feature>
<feature type="compositionally biased region" description="Basic and acidic residues" evidence="1">
    <location>
        <begin position="152"/>
        <end position="161"/>
    </location>
</feature>
<dbReference type="OrthoDB" id="1927675at2759"/>
<feature type="region of interest" description="Disordered" evidence="1">
    <location>
        <begin position="143"/>
        <end position="263"/>
    </location>
</feature>
<reference evidence="2" key="1">
    <citation type="submission" date="2021-08" db="EMBL/GenBank/DDBJ databases">
        <title>WGS assembly of Ceratopteris richardii.</title>
        <authorList>
            <person name="Marchant D.B."/>
            <person name="Chen G."/>
            <person name="Jenkins J."/>
            <person name="Shu S."/>
            <person name="Leebens-Mack J."/>
            <person name="Grimwood J."/>
            <person name="Schmutz J."/>
            <person name="Soltis P."/>
            <person name="Soltis D."/>
            <person name="Chen Z.-H."/>
        </authorList>
    </citation>
    <scope>NUCLEOTIDE SEQUENCE</scope>
    <source>
        <strain evidence="2">Whitten #5841</strain>
        <tissue evidence="2">Leaf</tissue>
    </source>
</reference>
<dbReference type="EMBL" id="CM035419">
    <property type="protein sequence ID" value="KAH7415217.1"/>
    <property type="molecule type" value="Genomic_DNA"/>
</dbReference>
<organism evidence="2 3">
    <name type="scientific">Ceratopteris richardii</name>
    <name type="common">Triangle waterfern</name>
    <dbReference type="NCBI Taxonomy" id="49495"/>
    <lineage>
        <taxon>Eukaryota</taxon>
        <taxon>Viridiplantae</taxon>
        <taxon>Streptophyta</taxon>
        <taxon>Embryophyta</taxon>
        <taxon>Tracheophyta</taxon>
        <taxon>Polypodiopsida</taxon>
        <taxon>Polypodiidae</taxon>
        <taxon>Polypodiales</taxon>
        <taxon>Pteridineae</taxon>
        <taxon>Pteridaceae</taxon>
        <taxon>Parkerioideae</taxon>
        <taxon>Ceratopteris</taxon>
    </lineage>
</organism>
<dbReference type="EMBL" id="CM035419">
    <property type="protein sequence ID" value="KAH7415218.1"/>
    <property type="molecule type" value="Genomic_DNA"/>
</dbReference>
<sequence>MEQASHLKEAAEKLDRAFIRLQEIQAVLKCHRSSPKSAGFGQHDYDLSSFNEINDCDQLESGCTRRRWSLPTQLMHNAHTHDATEIKYARKTVGKVQAQNKREHVAIDTIIPLARTSSQAEQESLLQPSNRMNLPINMFRSAGASYSKARKQSKENRRCSEESNLESTDNGKVELTATLKSSMQQPSKRRTHDCSKSRMHVVEHDSLSTRSYPSSPEKSKSDTQACFIRNPNEDQMQDSKDDKSNDGTSLCSHLPPIRTTVPKDLKPNTIQLRALMDADVGNTDTFTRNGKIKKKFSVSMKTLMRQEDENSRCVEHIESFPSVMPTRSFSVTLEEIKPSKRKPWNFNHGVKASNNMVMMFPNPTFDEIAMSPTTISPYIPSQRGDKVTGCTSPPPTEGKMVHSSNRKDIIQKREKIVRLTPCTVIKRHVLSAATASVANTSKGAPSARNQKWLCADTHSTETPRVNRRLSEAHQINEMSKGVRARFMDTKDSVILESHAIQSPLGKTWSFGSSLCTDSEARRLSSKSSGRRHPFSFLSKRFHA</sequence>
<name>A0A8T2T971_CERRI</name>
<evidence type="ECO:0000256" key="1">
    <source>
        <dbReference type="SAM" id="MobiDB-lite"/>
    </source>
</evidence>
<proteinExistence type="predicted"/>
<evidence type="ECO:0000313" key="2">
    <source>
        <dbReference type="EMBL" id="KAH7415217.1"/>
    </source>
</evidence>
<dbReference type="AlphaFoldDB" id="A0A8T2T971"/>
<keyword evidence="3" id="KW-1185">Reference proteome</keyword>
<accession>A0A8T2T971</accession>
<comment type="caution">
    <text evidence="2">The sequence shown here is derived from an EMBL/GenBank/DDBJ whole genome shotgun (WGS) entry which is preliminary data.</text>
</comment>
<feature type="region of interest" description="Disordered" evidence="1">
    <location>
        <begin position="377"/>
        <end position="405"/>
    </location>
</feature>
<protein>
    <submittedName>
        <fullName evidence="2">Uncharacterized protein</fullName>
    </submittedName>
</protein>
<gene>
    <name evidence="2" type="ORF">KP509_14G033100</name>
</gene>
<dbReference type="Proteomes" id="UP000825935">
    <property type="component" value="Chromosome 14"/>
</dbReference>